<protein>
    <submittedName>
        <fullName evidence="4">Histidine phosphatase family protein</fullName>
    </submittedName>
</protein>
<organism evidence="4 5">
    <name type="scientific">Limosilactobacillus fastidiosus</name>
    <dbReference type="NCBI Taxonomy" id="2759855"/>
    <lineage>
        <taxon>Bacteria</taxon>
        <taxon>Bacillati</taxon>
        <taxon>Bacillota</taxon>
        <taxon>Bacilli</taxon>
        <taxon>Lactobacillales</taxon>
        <taxon>Lactobacillaceae</taxon>
        <taxon>Limosilactobacillus</taxon>
    </lineage>
</organism>
<reference evidence="5 6" key="1">
    <citation type="submission" date="2020-07" db="EMBL/GenBank/DDBJ databases">
        <title>Description of Limosilactobacillus balticus sp. nov., Limosilactobacillus agrestis sp. nov., Limosilactobacillus albertensis sp. nov., Limosilactobacillus rudii sp. nov., Limosilactobacillus fastidiosus sp. nov., five novel Limosilactobacillus species isolated from the vertebrate gastrointestinal tract, and proposal of 6 subspecies of Limosilactobacillus reuteri adapted to the gastrointestinal tract of specific vertebrate hosts.</title>
        <authorList>
            <person name="Li F."/>
            <person name="Cheng C."/>
            <person name="Zheng J."/>
            <person name="Quevedo R.M."/>
            <person name="Li J."/>
            <person name="Roos S."/>
            <person name="Gaenzle M.G."/>
            <person name="Walter J."/>
        </authorList>
    </citation>
    <scope>NUCLEOTIDE SEQUENCE [LARGE SCALE GENOMIC DNA]</scope>
    <source>
        <strain evidence="4 5">WF-MA3-C</strain>
        <strain evidence="3 6">WF-MO7-1</strain>
    </source>
</reference>
<accession>A0A7W3TYX5</accession>
<evidence type="ECO:0000256" key="2">
    <source>
        <dbReference type="PIRSR" id="PIRSR613078-2"/>
    </source>
</evidence>
<dbReference type="PANTHER" id="PTHR48100">
    <property type="entry name" value="BROAD-SPECIFICITY PHOSPHATASE YOR283W-RELATED"/>
    <property type="match status" value="1"/>
</dbReference>
<dbReference type="PANTHER" id="PTHR48100:SF9">
    <property type="entry name" value="PHOSPHOGLYCERATE MUTASE 2 PARALOG"/>
    <property type="match status" value="1"/>
</dbReference>
<name>A0A7W3TYX5_9LACO</name>
<dbReference type="InterPro" id="IPR050275">
    <property type="entry name" value="PGM_Phosphatase"/>
</dbReference>
<dbReference type="EMBL" id="JACIUY010000048">
    <property type="protein sequence ID" value="MBB1085873.1"/>
    <property type="molecule type" value="Genomic_DNA"/>
</dbReference>
<evidence type="ECO:0000313" key="6">
    <source>
        <dbReference type="Proteomes" id="UP000544052"/>
    </source>
</evidence>
<dbReference type="CDD" id="cd07067">
    <property type="entry name" value="HP_PGM_like"/>
    <property type="match status" value="1"/>
</dbReference>
<dbReference type="RefSeq" id="WP_182580782.1">
    <property type="nucleotide sequence ID" value="NZ_JACIUY010000048.1"/>
</dbReference>
<dbReference type="Pfam" id="PF00300">
    <property type="entry name" value="His_Phos_1"/>
    <property type="match status" value="1"/>
</dbReference>
<evidence type="ECO:0000313" key="5">
    <source>
        <dbReference type="Proteomes" id="UP000518255"/>
    </source>
</evidence>
<dbReference type="InterPro" id="IPR013078">
    <property type="entry name" value="His_Pase_superF_clade-1"/>
</dbReference>
<evidence type="ECO:0000313" key="4">
    <source>
        <dbReference type="EMBL" id="MBB1085873.1"/>
    </source>
</evidence>
<feature type="binding site" evidence="2">
    <location>
        <begin position="9"/>
        <end position="16"/>
    </location>
    <ligand>
        <name>substrate</name>
    </ligand>
</feature>
<dbReference type="AlphaFoldDB" id="A0A7W3TYX5"/>
<dbReference type="Proteomes" id="UP000518255">
    <property type="component" value="Unassembled WGS sequence"/>
</dbReference>
<feature type="active site" description="Tele-phosphohistidine intermediate" evidence="1">
    <location>
        <position position="10"/>
    </location>
</feature>
<gene>
    <name evidence="4" type="ORF">H5R63_03550</name>
    <name evidence="3" type="ORF">H5R64_06650</name>
</gene>
<dbReference type="Gene3D" id="3.40.50.1240">
    <property type="entry name" value="Phosphoglycerate mutase-like"/>
    <property type="match status" value="1"/>
</dbReference>
<comment type="caution">
    <text evidence="4">The sequence shown here is derived from an EMBL/GenBank/DDBJ whole genome shotgun (WGS) entry which is preliminary data.</text>
</comment>
<evidence type="ECO:0000313" key="3">
    <source>
        <dbReference type="EMBL" id="MBB1063435.1"/>
    </source>
</evidence>
<dbReference type="SUPFAM" id="SSF53254">
    <property type="entry name" value="Phosphoglycerate mutase-like"/>
    <property type="match status" value="1"/>
</dbReference>
<keyword evidence="6" id="KW-1185">Reference proteome</keyword>
<proteinExistence type="predicted"/>
<dbReference type="EMBL" id="JACIUZ010000041">
    <property type="protein sequence ID" value="MBB1063435.1"/>
    <property type="molecule type" value="Genomic_DNA"/>
</dbReference>
<dbReference type="InterPro" id="IPR029033">
    <property type="entry name" value="His_PPase_superfam"/>
</dbReference>
<sequence length="219" mass="24566">MAITVYFVRHGQTYLNRYNRMQGWSDAPLTEKGIEDAKRVGKELAKIKFDYIFSSDLSRAVNTARLLLASDPNTEIKEPIQEPAFREIFFGFFEGANGGAVADTVGGKYGYHTFSQMAAGWGTDELKNRIAKADQYGDAEDSQDFWQRMNKGFDRLRNLPDGSVAVVVSHGAAIRSIADHYLEGVDQNVSPRNGSIMKMTLTDTDTHVDFYNQLHIPDK</sequence>
<evidence type="ECO:0000256" key="1">
    <source>
        <dbReference type="PIRSR" id="PIRSR613078-1"/>
    </source>
</evidence>
<dbReference type="GO" id="GO:0005737">
    <property type="term" value="C:cytoplasm"/>
    <property type="evidence" value="ECO:0007669"/>
    <property type="project" value="TreeGrafter"/>
</dbReference>
<dbReference type="GO" id="GO:0016791">
    <property type="term" value="F:phosphatase activity"/>
    <property type="evidence" value="ECO:0007669"/>
    <property type="project" value="TreeGrafter"/>
</dbReference>
<feature type="active site" description="Proton donor/acceptor" evidence="1">
    <location>
        <position position="87"/>
    </location>
</feature>
<dbReference type="SMART" id="SM00855">
    <property type="entry name" value="PGAM"/>
    <property type="match status" value="1"/>
</dbReference>
<feature type="binding site" evidence="2">
    <location>
        <position position="59"/>
    </location>
    <ligand>
        <name>substrate</name>
    </ligand>
</feature>
<dbReference type="Proteomes" id="UP000544052">
    <property type="component" value="Unassembled WGS sequence"/>
</dbReference>